<dbReference type="GO" id="GO:0062129">
    <property type="term" value="C:chitin-based extracellular matrix"/>
    <property type="evidence" value="ECO:0007669"/>
    <property type="project" value="TreeGrafter"/>
</dbReference>
<dbReference type="PANTHER" id="PTHR10380:SF218">
    <property type="entry name" value="ADULT CUTICLE PROTEIN 65AA-RELATED"/>
    <property type="match status" value="1"/>
</dbReference>
<dbReference type="PROSITE" id="PS51155">
    <property type="entry name" value="CHIT_BIND_RR_2"/>
    <property type="match status" value="1"/>
</dbReference>
<dbReference type="InterPro" id="IPR050468">
    <property type="entry name" value="Cuticle_Struct_Prot"/>
</dbReference>
<evidence type="ECO:0000313" key="5">
    <source>
        <dbReference type="EMBL" id="VVC93593.1"/>
    </source>
</evidence>
<organism evidence="5 6">
    <name type="scientific">Leptidea sinapis</name>
    <dbReference type="NCBI Taxonomy" id="189913"/>
    <lineage>
        <taxon>Eukaryota</taxon>
        <taxon>Metazoa</taxon>
        <taxon>Ecdysozoa</taxon>
        <taxon>Arthropoda</taxon>
        <taxon>Hexapoda</taxon>
        <taxon>Insecta</taxon>
        <taxon>Pterygota</taxon>
        <taxon>Neoptera</taxon>
        <taxon>Endopterygota</taxon>
        <taxon>Lepidoptera</taxon>
        <taxon>Glossata</taxon>
        <taxon>Ditrysia</taxon>
        <taxon>Papilionoidea</taxon>
        <taxon>Pieridae</taxon>
        <taxon>Dismorphiinae</taxon>
        <taxon>Leptidea</taxon>
    </lineage>
</organism>
<dbReference type="EMBL" id="FZQP02001682">
    <property type="protein sequence ID" value="VVC93593.1"/>
    <property type="molecule type" value="Genomic_DNA"/>
</dbReference>
<feature type="signal peptide" evidence="4">
    <location>
        <begin position="1"/>
        <end position="16"/>
    </location>
</feature>
<proteinExistence type="predicted"/>
<dbReference type="InterPro" id="IPR031311">
    <property type="entry name" value="CHIT_BIND_RR_consensus"/>
</dbReference>
<feature type="chain" id="PRO_5022846872" evidence="4">
    <location>
        <begin position="17"/>
        <end position="103"/>
    </location>
</feature>
<evidence type="ECO:0000256" key="2">
    <source>
        <dbReference type="ARBA" id="ARBA00022729"/>
    </source>
</evidence>
<evidence type="ECO:0000256" key="4">
    <source>
        <dbReference type="SAM" id="SignalP"/>
    </source>
</evidence>
<gene>
    <name evidence="5" type="ORF">LSINAPIS_LOCUS5747</name>
</gene>
<evidence type="ECO:0000256" key="1">
    <source>
        <dbReference type="ARBA" id="ARBA00022460"/>
    </source>
</evidence>
<keyword evidence="2 4" id="KW-0732">Signal</keyword>
<dbReference type="AlphaFoldDB" id="A0A5E4Q8B7"/>
<keyword evidence="1 3" id="KW-0193">Cuticle</keyword>
<protein>
    <submittedName>
        <fullName evidence="5">Uncharacterized protein</fullName>
    </submittedName>
</protein>
<dbReference type="GO" id="GO:0008010">
    <property type="term" value="F:structural constituent of chitin-based larval cuticle"/>
    <property type="evidence" value="ECO:0007669"/>
    <property type="project" value="TreeGrafter"/>
</dbReference>
<name>A0A5E4Q8B7_9NEOP</name>
<dbReference type="Proteomes" id="UP000324832">
    <property type="component" value="Unassembled WGS sequence"/>
</dbReference>
<dbReference type="InterPro" id="IPR000618">
    <property type="entry name" value="Insect_cuticle"/>
</dbReference>
<dbReference type="PRINTS" id="PR00947">
    <property type="entry name" value="CUTICLE"/>
</dbReference>
<dbReference type="PANTHER" id="PTHR10380">
    <property type="entry name" value="CUTICLE PROTEIN"/>
    <property type="match status" value="1"/>
</dbReference>
<dbReference type="PROSITE" id="PS00233">
    <property type="entry name" value="CHIT_BIND_RR_1"/>
    <property type="match status" value="1"/>
</dbReference>
<evidence type="ECO:0000256" key="3">
    <source>
        <dbReference type="PROSITE-ProRule" id="PRU00497"/>
    </source>
</evidence>
<keyword evidence="6" id="KW-1185">Reference proteome</keyword>
<sequence>MKSFIAIALFVAVAAAIPVDNKDAVITKQTFNNIGVDGHQYSYETSDGKSEVQEGSFKNVGPEQVYEVRGSFSYPGPDGVFYTVNYVANENGFQPSGEHIPKA</sequence>
<evidence type="ECO:0000313" key="6">
    <source>
        <dbReference type="Proteomes" id="UP000324832"/>
    </source>
</evidence>
<reference evidence="5 6" key="1">
    <citation type="submission" date="2017-07" db="EMBL/GenBank/DDBJ databases">
        <authorList>
            <person name="Talla V."/>
            <person name="Backstrom N."/>
        </authorList>
    </citation>
    <scope>NUCLEOTIDE SEQUENCE [LARGE SCALE GENOMIC DNA]</scope>
</reference>
<accession>A0A5E4Q8B7</accession>
<dbReference type="Pfam" id="PF00379">
    <property type="entry name" value="Chitin_bind_4"/>
    <property type="match status" value="1"/>
</dbReference>